<protein>
    <recommendedName>
        <fullName evidence="8">Magnesium transporter NIPA</fullName>
    </recommendedName>
</protein>
<dbReference type="PANTHER" id="PTHR40761">
    <property type="entry name" value="CONSERVED INTEGRAL MEMBRANE ALANINE VALINE AND LEUCINE RICH PROTEIN-RELATED"/>
    <property type="match status" value="1"/>
</dbReference>
<feature type="transmembrane region" description="Helical" evidence="5">
    <location>
        <begin position="269"/>
        <end position="286"/>
    </location>
</feature>
<organism evidence="6 7">
    <name type="scientific">Streptomyces gardneri</name>
    <dbReference type="NCBI Taxonomy" id="66892"/>
    <lineage>
        <taxon>Bacteria</taxon>
        <taxon>Bacillati</taxon>
        <taxon>Actinomycetota</taxon>
        <taxon>Actinomycetes</taxon>
        <taxon>Kitasatosporales</taxon>
        <taxon>Streptomycetaceae</taxon>
        <taxon>Streptomyces</taxon>
    </lineage>
</organism>
<evidence type="ECO:0000313" key="6">
    <source>
        <dbReference type="EMBL" id="GEB55996.1"/>
    </source>
</evidence>
<dbReference type="SUPFAM" id="SSF103481">
    <property type="entry name" value="Multidrug resistance efflux transporter EmrE"/>
    <property type="match status" value="1"/>
</dbReference>
<evidence type="ECO:0000256" key="2">
    <source>
        <dbReference type="ARBA" id="ARBA00022692"/>
    </source>
</evidence>
<accession>A0A4Y3RE12</accession>
<feature type="transmembrane region" description="Helical" evidence="5">
    <location>
        <begin position="237"/>
        <end position="257"/>
    </location>
</feature>
<keyword evidence="4 5" id="KW-0472">Membrane</keyword>
<feature type="transmembrane region" description="Helical" evidence="5">
    <location>
        <begin position="6"/>
        <end position="21"/>
    </location>
</feature>
<feature type="transmembrane region" description="Helical" evidence="5">
    <location>
        <begin position="136"/>
        <end position="155"/>
    </location>
</feature>
<dbReference type="OrthoDB" id="3423019at2"/>
<feature type="transmembrane region" description="Helical" evidence="5">
    <location>
        <begin position="41"/>
        <end position="67"/>
    </location>
</feature>
<evidence type="ECO:0000256" key="1">
    <source>
        <dbReference type="ARBA" id="ARBA00004141"/>
    </source>
</evidence>
<dbReference type="GO" id="GO:0015095">
    <property type="term" value="F:magnesium ion transmembrane transporter activity"/>
    <property type="evidence" value="ECO:0007669"/>
    <property type="project" value="InterPro"/>
</dbReference>
<dbReference type="AlphaFoldDB" id="A0A4Y3RE12"/>
<dbReference type="Pfam" id="PF05653">
    <property type="entry name" value="Mg_trans_NIPA"/>
    <property type="match status" value="1"/>
</dbReference>
<keyword evidence="3 5" id="KW-1133">Transmembrane helix</keyword>
<evidence type="ECO:0000256" key="3">
    <source>
        <dbReference type="ARBA" id="ARBA00022989"/>
    </source>
</evidence>
<proteinExistence type="predicted"/>
<gene>
    <name evidence="6" type="ORF">SGA01_16010</name>
</gene>
<dbReference type="InterPro" id="IPR008521">
    <property type="entry name" value="Mg_trans_NIPA"/>
</dbReference>
<dbReference type="RefSeq" id="WP_141294657.1">
    <property type="nucleotide sequence ID" value="NZ_BJMN01000010.1"/>
</dbReference>
<reference evidence="6 7" key="1">
    <citation type="submission" date="2019-06" db="EMBL/GenBank/DDBJ databases">
        <title>Whole genome shotgun sequence of Streptomyces gardneri NBRC 12865.</title>
        <authorList>
            <person name="Hosoyama A."/>
            <person name="Uohara A."/>
            <person name="Ohji S."/>
            <person name="Ichikawa N."/>
        </authorList>
    </citation>
    <scope>NUCLEOTIDE SEQUENCE [LARGE SCALE GENOMIC DNA]</scope>
    <source>
        <strain evidence="6 7">NBRC 12865</strain>
    </source>
</reference>
<dbReference type="InterPro" id="IPR037185">
    <property type="entry name" value="EmrE-like"/>
</dbReference>
<name>A0A4Y3RE12_9ACTN</name>
<dbReference type="PANTHER" id="PTHR40761:SF1">
    <property type="entry name" value="CONSERVED INTEGRAL MEMBRANE ALANINE VALINE AND LEUCINE RICH PROTEIN-RELATED"/>
    <property type="match status" value="1"/>
</dbReference>
<evidence type="ECO:0000256" key="5">
    <source>
        <dbReference type="SAM" id="Phobius"/>
    </source>
</evidence>
<comment type="caution">
    <text evidence="6">The sequence shown here is derived from an EMBL/GenBank/DDBJ whole genome shotgun (WGS) entry which is preliminary data.</text>
</comment>
<feature type="transmembrane region" description="Helical" evidence="5">
    <location>
        <begin position="73"/>
        <end position="94"/>
    </location>
</feature>
<evidence type="ECO:0000313" key="7">
    <source>
        <dbReference type="Proteomes" id="UP000315226"/>
    </source>
</evidence>
<evidence type="ECO:0000256" key="4">
    <source>
        <dbReference type="ARBA" id="ARBA00023136"/>
    </source>
</evidence>
<dbReference type="EMBL" id="BJMN01000010">
    <property type="protein sequence ID" value="GEB55996.1"/>
    <property type="molecule type" value="Genomic_DNA"/>
</dbReference>
<feature type="transmembrane region" description="Helical" evidence="5">
    <location>
        <begin position="167"/>
        <end position="187"/>
    </location>
</feature>
<feature type="transmembrane region" description="Helical" evidence="5">
    <location>
        <begin position="207"/>
        <end position="225"/>
    </location>
</feature>
<keyword evidence="7" id="KW-1185">Reference proteome</keyword>
<keyword evidence="2 5" id="KW-0812">Transmembrane</keyword>
<feature type="transmembrane region" description="Helical" evidence="5">
    <location>
        <begin position="106"/>
        <end position="124"/>
    </location>
</feature>
<dbReference type="Proteomes" id="UP000315226">
    <property type="component" value="Unassembled WGS sequence"/>
</dbReference>
<comment type="subcellular location">
    <subcellularLocation>
        <location evidence="1">Membrane</location>
        <topology evidence="1">Multi-pass membrane protein</topology>
    </subcellularLocation>
</comment>
<dbReference type="GO" id="GO:0016020">
    <property type="term" value="C:membrane"/>
    <property type="evidence" value="ECO:0007669"/>
    <property type="project" value="UniProtKB-SubCell"/>
</dbReference>
<evidence type="ECO:0008006" key="8">
    <source>
        <dbReference type="Google" id="ProtNLM"/>
    </source>
</evidence>
<sequence length="303" mass="31428">MVWGVAAALVANVLYSTGFVLEKRALAGMPPLSAARPGRALLLLIGRPLWICGALALGLGFAAQLAVYRTLPIAAAQGLFLSGLVLLLILSSVVLGERPSGRERRAVAVIGLALVMVVSSLYGTAEEVSRSAPTGLLLALCVPTLAAGLGLYAAAERRGRRRHRQPTTGVAYAVAVGLIYGVSSLAIKGVSGHLDTSDLVNSAPTLLATPYPYLLLLTGVSGLVLSQTALQRCRASLIVPVCSTVSCVFTIASGTIAFAEPLPDDWLRLLLRLGGTVLAVTVLLTLPRHDTNTPDPEGTGHEA</sequence>